<sequence>MSPAIAKVNKVSYAPNEDALDQIIVTNPLPTFSSTPSPGQPGHITYMITLLFCLLLSIWASVTRLSSLCQTHSPSQLTMAHYTVILTYLLTSVYCIGSTVLYFGYRIVDPANCHTAIHLGLAFYIFQKFLGYLFLAERAHSVEAHS</sequence>
<keyword evidence="1" id="KW-0472">Membrane</keyword>
<evidence type="ECO:0000256" key="1">
    <source>
        <dbReference type="SAM" id="Phobius"/>
    </source>
</evidence>
<organism evidence="2 3">
    <name type="scientific">Glarea lozoyensis (strain ATCC 20868 / MF5171)</name>
    <dbReference type="NCBI Taxonomy" id="1116229"/>
    <lineage>
        <taxon>Eukaryota</taxon>
        <taxon>Fungi</taxon>
        <taxon>Dikarya</taxon>
        <taxon>Ascomycota</taxon>
        <taxon>Pezizomycotina</taxon>
        <taxon>Leotiomycetes</taxon>
        <taxon>Helotiales</taxon>
        <taxon>Helotiaceae</taxon>
        <taxon>Glarea</taxon>
    </lineage>
</organism>
<protein>
    <recommendedName>
        <fullName evidence="4">MARVEL domain-containing protein</fullName>
    </recommendedName>
</protein>
<accession>S3DMI3</accession>
<feature type="transmembrane region" description="Helical" evidence="1">
    <location>
        <begin position="44"/>
        <end position="62"/>
    </location>
</feature>
<dbReference type="AlphaFoldDB" id="S3DMI3"/>
<evidence type="ECO:0000313" key="2">
    <source>
        <dbReference type="EMBL" id="EPE27718.1"/>
    </source>
</evidence>
<keyword evidence="1" id="KW-1133">Transmembrane helix</keyword>
<dbReference type="GeneID" id="19463564"/>
<proteinExistence type="predicted"/>
<dbReference type="EMBL" id="KE145369">
    <property type="protein sequence ID" value="EPE27718.1"/>
    <property type="molecule type" value="Genomic_DNA"/>
</dbReference>
<feature type="transmembrane region" description="Helical" evidence="1">
    <location>
        <begin position="117"/>
        <end position="135"/>
    </location>
</feature>
<gene>
    <name evidence="2" type="ORF">GLAREA_04509</name>
</gene>
<dbReference type="HOGENOM" id="CLU_1777628_0_0_1"/>
<name>S3DMI3_GLAL2</name>
<dbReference type="RefSeq" id="XP_008085077.1">
    <property type="nucleotide sequence ID" value="XM_008086886.1"/>
</dbReference>
<keyword evidence="1" id="KW-0812">Transmembrane</keyword>
<evidence type="ECO:0000313" key="3">
    <source>
        <dbReference type="Proteomes" id="UP000016922"/>
    </source>
</evidence>
<evidence type="ECO:0008006" key="4">
    <source>
        <dbReference type="Google" id="ProtNLM"/>
    </source>
</evidence>
<reference evidence="2 3" key="1">
    <citation type="journal article" date="2013" name="BMC Genomics">
        <title>Genomics-driven discovery of the pneumocandin biosynthetic gene cluster in the fungus Glarea lozoyensis.</title>
        <authorList>
            <person name="Chen L."/>
            <person name="Yue Q."/>
            <person name="Zhang X."/>
            <person name="Xiang M."/>
            <person name="Wang C."/>
            <person name="Li S."/>
            <person name="Che Y."/>
            <person name="Ortiz-Lopez F.J."/>
            <person name="Bills G.F."/>
            <person name="Liu X."/>
            <person name="An Z."/>
        </authorList>
    </citation>
    <scope>NUCLEOTIDE SEQUENCE [LARGE SCALE GENOMIC DNA]</scope>
    <source>
        <strain evidence="3">ATCC 20868 / MF5171</strain>
    </source>
</reference>
<feature type="transmembrane region" description="Helical" evidence="1">
    <location>
        <begin position="82"/>
        <end position="105"/>
    </location>
</feature>
<dbReference type="KEGG" id="glz:GLAREA_04509"/>
<dbReference type="Proteomes" id="UP000016922">
    <property type="component" value="Unassembled WGS sequence"/>
</dbReference>
<keyword evidence="3" id="KW-1185">Reference proteome</keyword>